<evidence type="ECO:0000256" key="1">
    <source>
        <dbReference type="ARBA" id="ARBA00002668"/>
    </source>
</evidence>
<sequence length="574" mass="64557">MDCSICSSMPFILRPPRNTICGACYEGARNVITLMNKLENDHSKGGDNKASNIPIASSPNSCKASSVFHPQPLANLTKWITSLKDIEDDLNKKISFLSGLVVTFREQIHTDIQLKPGNNGHCIPAHRALLAARSEIFKNMLDSDGCKAPPSDTITLPELNTEELESLLEFLYSGNLPSDKLEKHAYSLFVAADKYEIPYLQEFCERFLLNSLNASNALEILEISDICSNKILKETSLNFIVRNMEDIVFSARYEVFAPKNPHLGVQITRAFLVDAKSRRINGPQPHANQVGWMNDLKDKKLSFLSGLVEAFKEQIHTDIQLKPGNNGPCIPAHRVILASRSEIFKNMLDSDDCKAPVPPSHTITLPELNSEELKSLLEFLYSGTLPLDKLEKHVNSLLIAADKYGIQFLQEFCQCYLLNSLNVSNVLDVLETSEARSNKELKESAMNFIFRNMEDVVLSDQYEALAAKNPQLLMQITKGYFMNARSEKVSQALDRHESEDEELSDSDETDDDSEASEEHDDREWQMQVTTSLGRLEVQSQRIANRLDRMAGTLDRIETMLTTLVHNQQQPPPPQ</sequence>
<dbReference type="Proteomes" id="UP000188268">
    <property type="component" value="Unassembled WGS sequence"/>
</dbReference>
<proteinExistence type="predicted"/>
<keyword evidence="6" id="KW-1185">Reference proteome</keyword>
<dbReference type="SMART" id="SM00225">
    <property type="entry name" value="BTB"/>
    <property type="match status" value="2"/>
</dbReference>
<dbReference type="CDD" id="cd18186">
    <property type="entry name" value="BTB_POZ_ZBTB_KLHL-like"/>
    <property type="match status" value="1"/>
</dbReference>
<dbReference type="AlphaFoldDB" id="A0A1R3HZG0"/>
<comment type="pathway">
    <text evidence="2">Protein modification; protein ubiquitination.</text>
</comment>
<evidence type="ECO:0000313" key="6">
    <source>
        <dbReference type="Proteomes" id="UP000188268"/>
    </source>
</evidence>
<dbReference type="SUPFAM" id="SSF54695">
    <property type="entry name" value="POZ domain"/>
    <property type="match status" value="2"/>
</dbReference>
<feature type="compositionally biased region" description="Acidic residues" evidence="3">
    <location>
        <begin position="499"/>
        <end position="518"/>
    </location>
</feature>
<gene>
    <name evidence="5" type="ORF">CCACVL1_16092</name>
</gene>
<evidence type="ECO:0000313" key="5">
    <source>
        <dbReference type="EMBL" id="OMO75669.1"/>
    </source>
</evidence>
<evidence type="ECO:0000256" key="3">
    <source>
        <dbReference type="SAM" id="MobiDB-lite"/>
    </source>
</evidence>
<dbReference type="Pfam" id="PF00651">
    <property type="entry name" value="BTB"/>
    <property type="match status" value="2"/>
</dbReference>
<dbReference type="STRING" id="210143.A0A1R3HZG0"/>
<feature type="domain" description="BTB" evidence="4">
    <location>
        <begin position="317"/>
        <end position="389"/>
    </location>
</feature>
<dbReference type="InterPro" id="IPR011333">
    <property type="entry name" value="SKP1/BTB/POZ_sf"/>
</dbReference>
<dbReference type="OMA" id="MITERPK"/>
<dbReference type="EMBL" id="AWWV01010993">
    <property type="protein sequence ID" value="OMO75669.1"/>
    <property type="molecule type" value="Genomic_DNA"/>
</dbReference>
<dbReference type="CDD" id="cd14733">
    <property type="entry name" value="BACK"/>
    <property type="match status" value="1"/>
</dbReference>
<dbReference type="PANTHER" id="PTHR47274">
    <property type="entry name" value="BTB/POZ DOMAIN CONTAINING PROTEIN, EXPRESSED-RELATED"/>
    <property type="match status" value="1"/>
</dbReference>
<reference evidence="5 6" key="1">
    <citation type="submission" date="2013-09" db="EMBL/GenBank/DDBJ databases">
        <title>Corchorus capsularis genome sequencing.</title>
        <authorList>
            <person name="Alam M."/>
            <person name="Haque M.S."/>
            <person name="Islam M.S."/>
            <person name="Emdad E.M."/>
            <person name="Islam M.M."/>
            <person name="Ahmed B."/>
            <person name="Halim A."/>
            <person name="Hossen Q.M.M."/>
            <person name="Hossain M.Z."/>
            <person name="Ahmed R."/>
            <person name="Khan M.M."/>
            <person name="Islam R."/>
            <person name="Rashid M.M."/>
            <person name="Khan S.A."/>
            <person name="Rahman M.S."/>
            <person name="Alam M."/>
        </authorList>
    </citation>
    <scope>NUCLEOTIDE SEQUENCE [LARGE SCALE GENOMIC DNA]</scope>
    <source>
        <strain evidence="6">cv. CVL-1</strain>
        <tissue evidence="5">Whole seedling</tissue>
    </source>
</reference>
<dbReference type="Gene3D" id="1.25.40.420">
    <property type="match status" value="2"/>
</dbReference>
<dbReference type="InterPro" id="IPR000210">
    <property type="entry name" value="BTB/POZ_dom"/>
</dbReference>
<dbReference type="Gramene" id="OMO75669">
    <property type="protein sequence ID" value="OMO75669"/>
    <property type="gene ID" value="CCACVL1_16092"/>
</dbReference>
<accession>A0A1R3HZG0</accession>
<dbReference type="InterPro" id="IPR044784">
    <property type="entry name" value="At1g01640-like"/>
</dbReference>
<protein>
    <submittedName>
        <fullName evidence="5">BTB/POZ-like protein</fullName>
    </submittedName>
</protein>
<organism evidence="5 6">
    <name type="scientific">Corchorus capsularis</name>
    <name type="common">Jute</name>
    <dbReference type="NCBI Taxonomy" id="210143"/>
    <lineage>
        <taxon>Eukaryota</taxon>
        <taxon>Viridiplantae</taxon>
        <taxon>Streptophyta</taxon>
        <taxon>Embryophyta</taxon>
        <taxon>Tracheophyta</taxon>
        <taxon>Spermatophyta</taxon>
        <taxon>Magnoliopsida</taxon>
        <taxon>eudicotyledons</taxon>
        <taxon>Gunneridae</taxon>
        <taxon>Pentapetalae</taxon>
        <taxon>rosids</taxon>
        <taxon>malvids</taxon>
        <taxon>Malvales</taxon>
        <taxon>Malvaceae</taxon>
        <taxon>Grewioideae</taxon>
        <taxon>Apeibeae</taxon>
        <taxon>Corchorus</taxon>
    </lineage>
</organism>
<comment type="caution">
    <text evidence="5">The sequence shown here is derived from an EMBL/GenBank/DDBJ whole genome shotgun (WGS) entry which is preliminary data.</text>
</comment>
<comment type="function">
    <text evidence="1">May act as a substrate-specific adapter of an E3 ubiquitin-protein ligase complex (CUL3-RBX1-BTB) which mediates the ubiquitination and subsequent proteasomal degradation of target proteins.</text>
</comment>
<evidence type="ECO:0000256" key="2">
    <source>
        <dbReference type="ARBA" id="ARBA00004906"/>
    </source>
</evidence>
<dbReference type="UniPathway" id="UPA00143"/>
<dbReference type="Gene3D" id="3.30.710.10">
    <property type="entry name" value="Potassium Channel Kv1.1, Chain A"/>
    <property type="match status" value="2"/>
</dbReference>
<dbReference type="GO" id="GO:0016567">
    <property type="term" value="P:protein ubiquitination"/>
    <property type="evidence" value="ECO:0007669"/>
    <property type="project" value="UniProtKB-UniPathway"/>
</dbReference>
<dbReference type="PANTHER" id="PTHR47274:SF18">
    <property type="entry name" value="DOMAIN-CONTAINING PROTEIN, PUTATIVE ISOFORM 1-RELATED"/>
    <property type="match status" value="1"/>
</dbReference>
<feature type="domain" description="BTB" evidence="4">
    <location>
        <begin position="110"/>
        <end position="180"/>
    </location>
</feature>
<name>A0A1R3HZG0_COCAP</name>
<evidence type="ECO:0000259" key="4">
    <source>
        <dbReference type="PROSITE" id="PS50097"/>
    </source>
</evidence>
<feature type="region of interest" description="Disordered" evidence="3">
    <location>
        <begin position="490"/>
        <end position="528"/>
    </location>
</feature>
<dbReference type="OrthoDB" id="6359943at2759"/>
<dbReference type="PROSITE" id="PS50097">
    <property type="entry name" value="BTB"/>
    <property type="match status" value="2"/>
</dbReference>